<dbReference type="RefSeq" id="XP_029220166.1">
    <property type="nucleotide sequence ID" value="XM_029362800.1"/>
</dbReference>
<proteinExistence type="predicted"/>
<feature type="region of interest" description="Disordered" evidence="1">
    <location>
        <begin position="72"/>
        <end position="196"/>
    </location>
</feature>
<keyword evidence="3" id="KW-1185">Reference proteome</keyword>
<evidence type="ECO:0000313" key="3">
    <source>
        <dbReference type="Proteomes" id="UP000224006"/>
    </source>
</evidence>
<feature type="region of interest" description="Disordered" evidence="1">
    <location>
        <begin position="232"/>
        <end position="255"/>
    </location>
</feature>
<organism evidence="2 3">
    <name type="scientific">Besnoitia besnoiti</name>
    <name type="common">Apicomplexan protozoan</name>
    <dbReference type="NCBI Taxonomy" id="94643"/>
    <lineage>
        <taxon>Eukaryota</taxon>
        <taxon>Sar</taxon>
        <taxon>Alveolata</taxon>
        <taxon>Apicomplexa</taxon>
        <taxon>Conoidasida</taxon>
        <taxon>Coccidia</taxon>
        <taxon>Eucoccidiorida</taxon>
        <taxon>Eimeriorina</taxon>
        <taxon>Sarcocystidae</taxon>
        <taxon>Besnoitia</taxon>
    </lineage>
</organism>
<dbReference type="Proteomes" id="UP000224006">
    <property type="component" value="Chromosome III"/>
</dbReference>
<name>A0A2A9MKK8_BESBE</name>
<evidence type="ECO:0000256" key="1">
    <source>
        <dbReference type="SAM" id="MobiDB-lite"/>
    </source>
</evidence>
<dbReference type="KEGG" id="bbes:BESB_043490"/>
<accession>A0A2A9MKK8</accession>
<dbReference type="EMBL" id="NWUJ01000003">
    <property type="protein sequence ID" value="PFH36157.1"/>
    <property type="molecule type" value="Genomic_DNA"/>
</dbReference>
<feature type="compositionally biased region" description="Basic and acidic residues" evidence="1">
    <location>
        <begin position="106"/>
        <end position="121"/>
    </location>
</feature>
<dbReference type="AlphaFoldDB" id="A0A2A9MKK8"/>
<dbReference type="VEuPathDB" id="ToxoDB:BESB_043490"/>
<evidence type="ECO:0000313" key="2">
    <source>
        <dbReference type="EMBL" id="PFH36157.1"/>
    </source>
</evidence>
<dbReference type="GeneID" id="40309279"/>
<feature type="compositionally biased region" description="Acidic residues" evidence="1">
    <location>
        <begin position="166"/>
        <end position="196"/>
    </location>
</feature>
<feature type="compositionally biased region" description="Acidic residues" evidence="1">
    <location>
        <begin position="136"/>
        <end position="149"/>
    </location>
</feature>
<gene>
    <name evidence="2" type="ORF">BESB_043490</name>
</gene>
<protein>
    <submittedName>
        <fullName evidence="2">Uncharacterized protein</fullName>
    </submittedName>
</protein>
<sequence length="451" mass="49772">MTRIIKQTRSCRRAVRTAVLRYPLLPRRSSFAVSVSLVVVFSLFINVHAAETSSASAVLLASASSLGPILPADESEGPLAREGMLPPQHADQGNADASLLTDDHDDGNKLDRPREGVEAIDPRYTSGNGVLPTTLEEQDEVNEGTEEDTPLGGTSQGGRSGQPESPLDEGNDEGTGDQDGDEGETPDTGDGEDEDHDAEFDFEYYLPHQYRRVIPGTNIDYYDYVLMEERHARGETDEPPPDRNGLVPSEGQKPLPVVNSSNGVFSYCYTTAQADILERCSQAATLGVGVYIPIVNMTDFGRHNDAEIGNPAVQEVSLSPEHYTSVRQEFSADWFDTIAELKNRTRLSVGGLWFGPPDFDRMSGIMRNYPNLFDGVVVDWDSGKGACMSKLKTPPHFSRNGHQNSWWNPKTFFMRYYIGGQDVEVCRLPDRTPYTTEPFVYNNLRGKCSSS</sequence>
<reference evidence="2 3" key="1">
    <citation type="submission" date="2017-09" db="EMBL/GenBank/DDBJ databases">
        <title>Genome sequencing of Besnoitia besnoiti strain Bb-Ger1.</title>
        <authorList>
            <person name="Schares G."/>
            <person name="Venepally P."/>
            <person name="Lorenzi H.A."/>
        </authorList>
    </citation>
    <scope>NUCLEOTIDE SEQUENCE [LARGE SCALE GENOMIC DNA]</scope>
    <source>
        <strain evidence="2 3">Bb-Ger1</strain>
    </source>
</reference>
<dbReference type="OrthoDB" id="329524at2759"/>
<comment type="caution">
    <text evidence="2">The sequence shown here is derived from an EMBL/GenBank/DDBJ whole genome shotgun (WGS) entry which is preliminary data.</text>
</comment>